<protein>
    <submittedName>
        <fullName evidence="1">Uncharacterized protein</fullName>
    </submittedName>
</protein>
<organism evidence="1">
    <name type="scientific">Tanacetum cinerariifolium</name>
    <name type="common">Dalmatian daisy</name>
    <name type="synonym">Chrysanthemum cinerariifolium</name>
    <dbReference type="NCBI Taxonomy" id="118510"/>
    <lineage>
        <taxon>Eukaryota</taxon>
        <taxon>Viridiplantae</taxon>
        <taxon>Streptophyta</taxon>
        <taxon>Embryophyta</taxon>
        <taxon>Tracheophyta</taxon>
        <taxon>Spermatophyta</taxon>
        <taxon>Magnoliopsida</taxon>
        <taxon>eudicotyledons</taxon>
        <taxon>Gunneridae</taxon>
        <taxon>Pentapetalae</taxon>
        <taxon>asterids</taxon>
        <taxon>campanulids</taxon>
        <taxon>Asterales</taxon>
        <taxon>Asteraceae</taxon>
        <taxon>Asteroideae</taxon>
        <taxon>Anthemideae</taxon>
        <taxon>Anthemidinae</taxon>
        <taxon>Tanacetum</taxon>
    </lineage>
</organism>
<dbReference type="AlphaFoldDB" id="A0A6L2J0K1"/>
<name>A0A6L2J0K1_TANCI</name>
<dbReference type="InterPro" id="IPR012442">
    <property type="entry name" value="DUF1645_plant"/>
</dbReference>
<gene>
    <name evidence="1" type="ORF">Tci_002496</name>
</gene>
<accession>A0A6L2J0K1</accession>
<evidence type="ECO:0000313" key="1">
    <source>
        <dbReference type="EMBL" id="GEU30518.1"/>
    </source>
</evidence>
<proteinExistence type="predicted"/>
<dbReference type="PANTHER" id="PTHR33095">
    <property type="entry name" value="OS07G0619500 PROTEIN"/>
    <property type="match status" value="1"/>
</dbReference>
<comment type="caution">
    <text evidence="1">The sequence shown here is derived from an EMBL/GenBank/DDBJ whole genome shotgun (WGS) entry which is preliminary data.</text>
</comment>
<reference evidence="1" key="1">
    <citation type="journal article" date="2019" name="Sci. Rep.">
        <title>Draft genome of Tanacetum cinerariifolium, the natural source of mosquito coil.</title>
        <authorList>
            <person name="Yamashiro T."/>
            <person name="Shiraishi A."/>
            <person name="Satake H."/>
            <person name="Nakayama K."/>
        </authorList>
    </citation>
    <scope>NUCLEOTIDE SEQUENCE</scope>
</reference>
<sequence>MQSQRVIEDLGFDSPSFSYYYSDALTFKAVTKVIHEEHAVQVQDFEGDDYEFSFVLTEDTPKDIESQDSTVFPVLNNDIGREAKAKDGKKIDVSVSINSSLRKLFVDEELVSSSYSSSSESEEAHEMENIPSGRFCVWRRHVNSGSSSPQMTKCKKSSSTGSRTKRWSIRYLLKRSNSQCNVKPMAFLSSNKKVESPKHKVTGRLKVQSPVHEQFYVQRRAENEIVKKKSFLPYRQNLVGLFANANGMGKMLPF</sequence>
<dbReference type="EMBL" id="BKCJ010000163">
    <property type="protein sequence ID" value="GEU30518.1"/>
    <property type="molecule type" value="Genomic_DNA"/>
</dbReference>
<dbReference type="PANTHER" id="PTHR33095:SF123">
    <property type="entry name" value="HMG BOX DOMAIN-CONTAINING PROTEIN"/>
    <property type="match status" value="1"/>
</dbReference>
<dbReference type="Pfam" id="PF07816">
    <property type="entry name" value="DUF1645"/>
    <property type="match status" value="1"/>
</dbReference>